<dbReference type="InterPro" id="IPR044043">
    <property type="entry name" value="VanA_C_cat"/>
</dbReference>
<dbReference type="GO" id="GO:0016491">
    <property type="term" value="F:oxidoreductase activity"/>
    <property type="evidence" value="ECO:0007669"/>
    <property type="project" value="UniProtKB-KW"/>
</dbReference>
<dbReference type="EMBL" id="JACKVC010000010">
    <property type="protein sequence ID" value="MCV7388083.1"/>
    <property type="molecule type" value="Genomic_DNA"/>
</dbReference>
<dbReference type="Proteomes" id="UP001141659">
    <property type="component" value="Unassembled WGS sequence"/>
</dbReference>
<dbReference type="PANTHER" id="PTHR21266:SF60">
    <property type="entry name" value="3-KETOSTEROID-9-ALPHA-MONOOXYGENASE, OXYGENASE COMPONENT"/>
    <property type="match status" value="1"/>
</dbReference>
<evidence type="ECO:0000313" key="4">
    <source>
        <dbReference type="Proteomes" id="UP001141659"/>
    </source>
</evidence>
<comment type="caution">
    <text evidence="3">The sequence shown here is derived from an EMBL/GenBank/DDBJ whole genome shotgun (WGS) entry which is preliminary data.</text>
</comment>
<name>A0AAW5T0L5_9MYCO</name>
<dbReference type="AlphaFoldDB" id="A0AAW5T0L5"/>
<reference evidence="3" key="1">
    <citation type="submission" date="2020-07" db="EMBL/GenBank/DDBJ databases">
        <authorList>
            <person name="Pettersson B.M.F."/>
            <person name="Behra P.R.K."/>
            <person name="Ramesh M."/>
            <person name="Das S."/>
            <person name="Dasgupta S."/>
            <person name="Kirsebom L.A."/>
        </authorList>
    </citation>
    <scope>NUCLEOTIDE SEQUENCE</scope>
    <source>
        <strain evidence="3">DSM 44242</strain>
    </source>
</reference>
<dbReference type="PANTHER" id="PTHR21266">
    <property type="entry name" value="IRON-SULFUR DOMAIN CONTAINING PROTEIN"/>
    <property type="match status" value="1"/>
</dbReference>
<evidence type="ECO:0000313" key="3">
    <source>
        <dbReference type="EMBL" id="MCV7388083.1"/>
    </source>
</evidence>
<dbReference type="Gene3D" id="3.90.380.10">
    <property type="entry name" value="Naphthalene 1,2-dioxygenase Alpha Subunit, Chain A, domain 1"/>
    <property type="match status" value="1"/>
</dbReference>
<accession>A0AAW5T0L5</accession>
<evidence type="ECO:0000256" key="1">
    <source>
        <dbReference type="ARBA" id="ARBA00023002"/>
    </source>
</evidence>
<dbReference type="Pfam" id="PF19112">
    <property type="entry name" value="VanA_C"/>
    <property type="match status" value="1"/>
</dbReference>
<feature type="domain" description="Vanillate O-demethylase oxygenase-like C-terminal catalytic" evidence="2">
    <location>
        <begin position="129"/>
        <end position="310"/>
    </location>
</feature>
<dbReference type="InterPro" id="IPR050584">
    <property type="entry name" value="Cholesterol_7-desaturase"/>
</dbReference>
<evidence type="ECO:0000259" key="2">
    <source>
        <dbReference type="Pfam" id="PF19112"/>
    </source>
</evidence>
<sequence length="338" mass="38060">MTTAAPQRTKAPSRFHPGGFALRDTWFPLVHTQHVGRRPLRRAIHGFPVIFWRDGARLRATEDMPGTPAQHRRQGELTGGSGDYITHERYGYTWVWYGDPLNASPGLIPQVPHLPLEGMPKHFQKTVVFDCTNELVAENLLDLTHADFLHSKLTGDSLSEDDIVEVESTSEVVTMIRTAHGRPIPDAQKAMAKGATTQNIRVVTVTHVRSGLCILHGDFNPGMSMRMLHPCNPETRTRTRTPVTYNPMHLPWVARQLFSHTAHIVGRQDNWAVRKQNANYLEAGDDRDLSSRFDKAGLRYRKLYAALVERQKSGDYSYLSDGDPGRDISEALGLNRRA</sequence>
<protein>
    <submittedName>
        <fullName evidence="3">Oxygenase</fullName>
    </submittedName>
</protein>
<dbReference type="RefSeq" id="WP_036446894.1">
    <property type="nucleotide sequence ID" value="NZ_JACKVC010000010.1"/>
</dbReference>
<proteinExistence type="predicted"/>
<dbReference type="SUPFAM" id="SSF55961">
    <property type="entry name" value="Bet v1-like"/>
    <property type="match status" value="1"/>
</dbReference>
<keyword evidence="1" id="KW-0560">Oxidoreductase</keyword>
<gene>
    <name evidence="3" type="ORF">H5P34_08500</name>
</gene>
<organism evidence="3 4">
    <name type="scientific">Mycolicibacterium porcinum</name>
    <dbReference type="NCBI Taxonomy" id="39693"/>
    <lineage>
        <taxon>Bacteria</taxon>
        <taxon>Bacillati</taxon>
        <taxon>Actinomycetota</taxon>
        <taxon>Actinomycetes</taxon>
        <taxon>Mycobacteriales</taxon>
        <taxon>Mycobacteriaceae</taxon>
        <taxon>Mycolicibacterium</taxon>
    </lineage>
</organism>
<reference evidence="3" key="2">
    <citation type="journal article" date="2022" name="BMC Genomics">
        <title>Comparative genome analysis of mycobacteria focusing on tRNA and non-coding RNA.</title>
        <authorList>
            <person name="Behra P.R.K."/>
            <person name="Pettersson B.M.F."/>
            <person name="Ramesh M."/>
            <person name="Das S."/>
            <person name="Dasgupta S."/>
            <person name="Kirsebom L.A."/>
        </authorList>
    </citation>
    <scope>NUCLEOTIDE SEQUENCE</scope>
    <source>
        <strain evidence="3">DSM 44242</strain>
    </source>
</reference>